<evidence type="ECO:0000313" key="4">
    <source>
        <dbReference type="Proteomes" id="UP001519654"/>
    </source>
</evidence>
<evidence type="ECO:0000313" key="3">
    <source>
        <dbReference type="EMBL" id="MBU2670103.1"/>
    </source>
</evidence>
<keyword evidence="1 3" id="KW-0560">Oxidoreductase</keyword>
<dbReference type="PANTHER" id="PTHR35176">
    <property type="entry name" value="HEME OXYGENASE HI_0854-RELATED"/>
    <property type="match status" value="1"/>
</dbReference>
<dbReference type="InterPro" id="IPR012349">
    <property type="entry name" value="Split_barrel_FMN-bd"/>
</dbReference>
<dbReference type="InterPro" id="IPR011576">
    <property type="entry name" value="Pyridox_Oxase_N"/>
</dbReference>
<reference evidence="3 4" key="1">
    <citation type="submission" date="2021-06" db="EMBL/GenBank/DDBJ databases">
        <title>Actinoplanes lichenicola sp. nov., and Actinoplanes ovalisporus sp. nov., isolated from lichen in Thailand.</title>
        <authorList>
            <person name="Saeng-In P."/>
            <person name="Kanchanasin P."/>
            <person name="Yuki M."/>
            <person name="Kudo T."/>
            <person name="Ohkuma M."/>
            <person name="Phongsopitanun W."/>
            <person name="Tanasupawat S."/>
        </authorList>
    </citation>
    <scope>NUCLEOTIDE SEQUENCE [LARGE SCALE GENOMIC DNA]</scope>
    <source>
        <strain evidence="3 4">NBRC 110975</strain>
    </source>
</reference>
<dbReference type="EMBL" id="JAHKKG010000017">
    <property type="protein sequence ID" value="MBU2670103.1"/>
    <property type="molecule type" value="Genomic_DNA"/>
</dbReference>
<dbReference type="PANTHER" id="PTHR35176:SF11">
    <property type="entry name" value="PYRIDOXAMINE 5'-PHOSPHATE OXIDASE FAMILY PROTEIN"/>
    <property type="match status" value="1"/>
</dbReference>
<proteinExistence type="predicted"/>
<dbReference type="GO" id="GO:0016491">
    <property type="term" value="F:oxidoreductase activity"/>
    <property type="evidence" value="ECO:0007669"/>
    <property type="project" value="UniProtKB-KW"/>
</dbReference>
<comment type="caution">
    <text evidence="3">The sequence shown here is derived from an EMBL/GenBank/DDBJ whole genome shotgun (WGS) entry which is preliminary data.</text>
</comment>
<evidence type="ECO:0000256" key="1">
    <source>
        <dbReference type="ARBA" id="ARBA00023002"/>
    </source>
</evidence>
<protein>
    <submittedName>
        <fullName evidence="3">PPOX class F420-dependent oxidoreductase</fullName>
        <ecNumber evidence="3">1.-.-.-</ecNumber>
    </submittedName>
</protein>
<dbReference type="Gene3D" id="2.30.110.10">
    <property type="entry name" value="Electron Transport, Fmn-binding Protein, Chain A"/>
    <property type="match status" value="1"/>
</dbReference>
<accession>A0ABS5Z365</accession>
<organism evidence="3 4">
    <name type="scientific">Paractinoplanes bogorensis</name>
    <dbReference type="NCBI Taxonomy" id="1610840"/>
    <lineage>
        <taxon>Bacteria</taxon>
        <taxon>Bacillati</taxon>
        <taxon>Actinomycetota</taxon>
        <taxon>Actinomycetes</taxon>
        <taxon>Micromonosporales</taxon>
        <taxon>Micromonosporaceae</taxon>
        <taxon>Paractinoplanes</taxon>
    </lineage>
</organism>
<sequence length="125" mass="13788">MPTLEQLGSEKYVSLTTYRKDGTPVPTAVWVLPAGDGVAIWTVTDTWKVKRARNNPHVTVAACDVRGNVRGEAVDGRARIGTPAERDHFAGVLGRKYRMLGIFGTLRYRLLGQRDRITVIVVDPA</sequence>
<dbReference type="InterPro" id="IPR019965">
    <property type="entry name" value="PPOX_F420-dep_Rv2061_put"/>
</dbReference>
<dbReference type="InterPro" id="IPR052019">
    <property type="entry name" value="F420H2_bilvrd_red/Heme_oxyg"/>
</dbReference>
<dbReference type="RefSeq" id="WP_215795314.1">
    <property type="nucleotide sequence ID" value="NZ_JAHKKG010000017.1"/>
</dbReference>
<dbReference type="SUPFAM" id="SSF50475">
    <property type="entry name" value="FMN-binding split barrel"/>
    <property type="match status" value="1"/>
</dbReference>
<keyword evidence="4" id="KW-1185">Reference proteome</keyword>
<evidence type="ECO:0000259" key="2">
    <source>
        <dbReference type="Pfam" id="PF01243"/>
    </source>
</evidence>
<dbReference type="EC" id="1.-.-.-" evidence="3"/>
<gene>
    <name evidence="3" type="ORF">KOI35_42015</name>
</gene>
<dbReference type="Proteomes" id="UP001519654">
    <property type="component" value="Unassembled WGS sequence"/>
</dbReference>
<name>A0ABS5Z365_9ACTN</name>
<dbReference type="NCBIfam" id="TIGR03666">
    <property type="entry name" value="Rv2061_F420"/>
    <property type="match status" value="1"/>
</dbReference>
<feature type="domain" description="Pyridoxamine 5'-phosphate oxidase N-terminal" evidence="2">
    <location>
        <begin position="5"/>
        <end position="97"/>
    </location>
</feature>
<dbReference type="Pfam" id="PF01243">
    <property type="entry name" value="PNPOx_N"/>
    <property type="match status" value="1"/>
</dbReference>